<dbReference type="InterPro" id="IPR036282">
    <property type="entry name" value="Glutathione-S-Trfase_C_sf"/>
</dbReference>
<evidence type="ECO:0000259" key="1">
    <source>
        <dbReference type="PROSITE" id="PS50404"/>
    </source>
</evidence>
<dbReference type="SUPFAM" id="SSF47616">
    <property type="entry name" value="GST C-terminal domain-like"/>
    <property type="match status" value="1"/>
</dbReference>
<dbReference type="Gene3D" id="1.20.1050.10">
    <property type="match status" value="1"/>
</dbReference>
<evidence type="ECO:0000313" key="2">
    <source>
        <dbReference type="EMBL" id="KAL1499845.1"/>
    </source>
</evidence>
<dbReference type="GO" id="GO:0005737">
    <property type="term" value="C:cytoplasm"/>
    <property type="evidence" value="ECO:0007669"/>
    <property type="project" value="TreeGrafter"/>
</dbReference>
<reference evidence="2 3" key="1">
    <citation type="journal article" date="2024" name="Science">
        <title>Giant polyketide synthase enzymes in the biosynthesis of giant marine polyether toxins.</title>
        <authorList>
            <person name="Fallon T.R."/>
            <person name="Shende V.V."/>
            <person name="Wierzbicki I.H."/>
            <person name="Pendleton A.L."/>
            <person name="Watervoot N.F."/>
            <person name="Auber R.P."/>
            <person name="Gonzalez D.J."/>
            <person name="Wisecaver J.H."/>
            <person name="Moore B.S."/>
        </authorList>
    </citation>
    <scope>NUCLEOTIDE SEQUENCE [LARGE SCALE GENOMIC DNA]</scope>
    <source>
        <strain evidence="2 3">12B1</strain>
    </source>
</reference>
<dbReference type="PROSITE" id="PS51354">
    <property type="entry name" value="GLUTAREDOXIN_2"/>
    <property type="match status" value="1"/>
</dbReference>
<dbReference type="PANTHER" id="PTHR43968:SF14">
    <property type="entry name" value="GLUTATHIONE S-TRANSFERASE"/>
    <property type="match status" value="1"/>
</dbReference>
<dbReference type="InterPro" id="IPR040079">
    <property type="entry name" value="Glutathione_S-Trfase"/>
</dbReference>
<evidence type="ECO:0000313" key="3">
    <source>
        <dbReference type="Proteomes" id="UP001515480"/>
    </source>
</evidence>
<protein>
    <recommendedName>
        <fullName evidence="1">GST N-terminal domain-containing protein</fullName>
    </recommendedName>
</protein>
<gene>
    <name evidence="2" type="ORF">AB1Y20_012529</name>
</gene>
<sequence length="513" mass="55559">MLCALCVASAARLGTGTGRLSTTGRTLGLAATASGSRARRSGFAQMSVFSDGGMLRSLVDGLTGAGGASVLRAVDDTAPSWEDLSELLAAASTEEERGFRERLASGRGDEASALAPLRLFDAASKEDVRVTLYRDTAAWCPYCEKVWLALEEKRVPYAVEKVNMNCYGEKPGWFWAMQPSGGIPVARIDGKVITESNAILFAIERQFTGIPLLPAEGAPGHERVQPLLSLEREIFSSWFRWLTSSMNQGGQQKNFEALMTKVNHELGVSGGPFFLGERLSLVDCMFAPFLERMAASVLYYKGIPIRRNPKWPHVEQWFLAMEARPSYRHIQSDFYTHVHDLPPQVGRCHSMPGAAKYADEIDGADGSWTLPLQDDDGTLLQPLSGLGFSAEQAARQAAERIIANRVNVVRFAARGAGRTGFPPVSAALSDPNAVPDEAAIPQVDIALRHVVHSLLVGDEVAGKSFTTGLDSAVAVKTLGYLRDRISVPRDMGYPAARTLRAHLNWAIEKAGAA</sequence>
<dbReference type="Pfam" id="PF13409">
    <property type="entry name" value="GST_N_2"/>
    <property type="match status" value="1"/>
</dbReference>
<dbReference type="EMBL" id="JBGBPQ010000024">
    <property type="protein sequence ID" value="KAL1499845.1"/>
    <property type="molecule type" value="Genomic_DNA"/>
</dbReference>
<dbReference type="PANTHER" id="PTHR43968">
    <property type="match status" value="1"/>
</dbReference>
<dbReference type="SFLD" id="SFLDS00019">
    <property type="entry name" value="Glutathione_Transferase_(cytos"/>
    <property type="match status" value="1"/>
</dbReference>
<dbReference type="InterPro" id="IPR036249">
    <property type="entry name" value="Thioredoxin-like_sf"/>
</dbReference>
<dbReference type="Pfam" id="PF13410">
    <property type="entry name" value="GST_C_2"/>
    <property type="match status" value="1"/>
</dbReference>
<feature type="domain" description="GST N-terminal" evidence="1">
    <location>
        <begin position="130"/>
        <end position="211"/>
    </location>
</feature>
<proteinExistence type="predicted"/>
<organism evidence="2 3">
    <name type="scientific">Prymnesium parvum</name>
    <name type="common">Toxic golden alga</name>
    <dbReference type="NCBI Taxonomy" id="97485"/>
    <lineage>
        <taxon>Eukaryota</taxon>
        <taxon>Haptista</taxon>
        <taxon>Haptophyta</taxon>
        <taxon>Prymnesiophyceae</taxon>
        <taxon>Prymnesiales</taxon>
        <taxon>Prymnesiaceae</taxon>
        <taxon>Prymnesium</taxon>
    </lineage>
</organism>
<comment type="caution">
    <text evidence="2">The sequence shown here is derived from an EMBL/GenBank/DDBJ whole genome shotgun (WGS) entry which is preliminary data.</text>
</comment>
<dbReference type="InterPro" id="IPR050983">
    <property type="entry name" value="GST_Omega/HSP26"/>
</dbReference>
<name>A0AB34IIS0_PRYPA</name>
<dbReference type="Proteomes" id="UP001515480">
    <property type="component" value="Unassembled WGS sequence"/>
</dbReference>
<dbReference type="PROSITE" id="PS50404">
    <property type="entry name" value="GST_NTER"/>
    <property type="match status" value="1"/>
</dbReference>
<dbReference type="SFLD" id="SFLDG00358">
    <property type="entry name" value="Main_(cytGST)"/>
    <property type="match status" value="1"/>
</dbReference>
<keyword evidence="3" id="KW-1185">Reference proteome</keyword>
<dbReference type="Gene3D" id="3.40.30.10">
    <property type="entry name" value="Glutaredoxin"/>
    <property type="match status" value="1"/>
</dbReference>
<dbReference type="AlphaFoldDB" id="A0AB34IIS0"/>
<dbReference type="InterPro" id="IPR004045">
    <property type="entry name" value="Glutathione_S-Trfase_N"/>
</dbReference>
<dbReference type="SUPFAM" id="SSF52833">
    <property type="entry name" value="Thioredoxin-like"/>
    <property type="match status" value="1"/>
</dbReference>
<dbReference type="CDD" id="cd00299">
    <property type="entry name" value="GST_C_family"/>
    <property type="match status" value="1"/>
</dbReference>
<dbReference type="CDD" id="cd00570">
    <property type="entry name" value="GST_N_family"/>
    <property type="match status" value="1"/>
</dbReference>
<accession>A0AB34IIS0</accession>